<proteinExistence type="predicted"/>
<protein>
    <recommendedName>
        <fullName evidence="6">4Fe-4S ferredoxin-type domain-containing protein</fullName>
    </recommendedName>
</protein>
<evidence type="ECO:0000313" key="7">
    <source>
        <dbReference type="EMBL" id="SVD28287.1"/>
    </source>
</evidence>
<dbReference type="PANTHER" id="PTHR36923">
    <property type="entry name" value="FERREDOXIN"/>
    <property type="match status" value="1"/>
</dbReference>
<evidence type="ECO:0000256" key="3">
    <source>
        <dbReference type="ARBA" id="ARBA00022982"/>
    </source>
</evidence>
<keyword evidence="3" id="KW-0249">Electron transport</keyword>
<evidence type="ECO:0000256" key="1">
    <source>
        <dbReference type="ARBA" id="ARBA00022448"/>
    </source>
</evidence>
<dbReference type="PROSITE" id="PS51379">
    <property type="entry name" value="4FE4S_FER_2"/>
    <property type="match status" value="1"/>
</dbReference>
<dbReference type="InterPro" id="IPR051269">
    <property type="entry name" value="Fe-S_cluster_ET"/>
</dbReference>
<reference evidence="7" key="1">
    <citation type="submission" date="2018-05" db="EMBL/GenBank/DDBJ databases">
        <authorList>
            <person name="Lanie J.A."/>
            <person name="Ng W.-L."/>
            <person name="Kazmierczak K.M."/>
            <person name="Andrzejewski T.M."/>
            <person name="Davidsen T.M."/>
            <person name="Wayne K.J."/>
            <person name="Tettelin H."/>
            <person name="Glass J.I."/>
            <person name="Rusch D."/>
            <person name="Podicherti R."/>
            <person name="Tsui H.-C.T."/>
            <person name="Winkler M.E."/>
        </authorList>
    </citation>
    <scope>NUCLEOTIDE SEQUENCE</scope>
</reference>
<dbReference type="SUPFAM" id="SSF54862">
    <property type="entry name" value="4Fe-4S ferredoxins"/>
    <property type="match status" value="1"/>
</dbReference>
<keyword evidence="5" id="KW-0411">Iron-sulfur</keyword>
<dbReference type="Pfam" id="PF13370">
    <property type="entry name" value="Fer4_13"/>
    <property type="match status" value="1"/>
</dbReference>
<name>A0A382U2T7_9ZZZZ</name>
<dbReference type="InterPro" id="IPR017896">
    <property type="entry name" value="4Fe4S_Fe-S-bd"/>
</dbReference>
<evidence type="ECO:0000256" key="4">
    <source>
        <dbReference type="ARBA" id="ARBA00023004"/>
    </source>
</evidence>
<dbReference type="EMBL" id="UINC01140885">
    <property type="protein sequence ID" value="SVD28287.1"/>
    <property type="molecule type" value="Genomic_DNA"/>
</dbReference>
<dbReference type="GO" id="GO:0046872">
    <property type="term" value="F:metal ion binding"/>
    <property type="evidence" value="ECO:0007669"/>
    <property type="project" value="UniProtKB-KW"/>
</dbReference>
<dbReference type="Gene3D" id="3.30.70.20">
    <property type="match status" value="1"/>
</dbReference>
<dbReference type="AlphaFoldDB" id="A0A382U2T7"/>
<sequence>MAITRVWIEEGCIGCGMSEMNCPEVFKIKDDTGESSVIEGVDFSLYEDQIKEAAEDCPVEVIRYQES</sequence>
<organism evidence="7">
    <name type="scientific">marine metagenome</name>
    <dbReference type="NCBI Taxonomy" id="408172"/>
    <lineage>
        <taxon>unclassified sequences</taxon>
        <taxon>metagenomes</taxon>
        <taxon>ecological metagenomes</taxon>
    </lineage>
</organism>
<accession>A0A382U2T7</accession>
<evidence type="ECO:0000259" key="6">
    <source>
        <dbReference type="PROSITE" id="PS51379"/>
    </source>
</evidence>
<dbReference type="GO" id="GO:0051536">
    <property type="term" value="F:iron-sulfur cluster binding"/>
    <property type="evidence" value="ECO:0007669"/>
    <property type="project" value="UniProtKB-KW"/>
</dbReference>
<evidence type="ECO:0000256" key="5">
    <source>
        <dbReference type="ARBA" id="ARBA00023014"/>
    </source>
</evidence>
<feature type="domain" description="4Fe-4S ferredoxin-type" evidence="6">
    <location>
        <begin position="4"/>
        <end position="31"/>
    </location>
</feature>
<keyword evidence="1" id="KW-0813">Transport</keyword>
<dbReference type="PANTHER" id="PTHR36923:SF3">
    <property type="entry name" value="FERREDOXIN"/>
    <property type="match status" value="1"/>
</dbReference>
<keyword evidence="2" id="KW-0479">Metal-binding</keyword>
<keyword evidence="4" id="KW-0408">Iron</keyword>
<evidence type="ECO:0000256" key="2">
    <source>
        <dbReference type="ARBA" id="ARBA00022723"/>
    </source>
</evidence>
<gene>
    <name evidence="7" type="ORF">METZ01_LOCUS381141</name>
</gene>